<dbReference type="AlphaFoldDB" id="V9QGF6"/>
<proteinExistence type="predicted"/>
<accession>V9QGF6</accession>
<protein>
    <recommendedName>
        <fullName evidence="3">Helix-turn-helix domain-containing protein</fullName>
    </recommendedName>
</protein>
<evidence type="ECO:0000256" key="1">
    <source>
        <dbReference type="SAM" id="MobiDB-lite"/>
    </source>
</evidence>
<gene>
    <name evidence="2" type="ORF">pFP3.31c</name>
</gene>
<sequence>MSHGNTTRNLCQGQTHGAHAAPTRIPGSVTMPYAKPVLTPDWMRLAEAAGQLGCHPDTVRNRITAGTITGVRVLRFDGVLRVHREDWSRYMESVTLQPAKVS</sequence>
<feature type="compositionally biased region" description="Polar residues" evidence="1">
    <location>
        <begin position="1"/>
        <end position="15"/>
    </location>
</feature>
<organism evidence="2">
    <name type="scientific">Streptomyces sp. F2</name>
    <dbReference type="NCBI Taxonomy" id="317660"/>
    <lineage>
        <taxon>Bacteria</taxon>
        <taxon>Bacillati</taxon>
        <taxon>Actinomycetota</taxon>
        <taxon>Actinomycetes</taxon>
        <taxon>Kitasatosporales</taxon>
        <taxon>Streptomycetaceae</taxon>
        <taxon>Streptomyces</taxon>
    </lineage>
</organism>
<reference evidence="2" key="1">
    <citation type="submission" date="2013-09" db="EMBL/GenBank/DDBJ databases">
        <title>Complete nucleotide sequence of Streptomyces linear plasmid pFP3.</title>
        <authorList>
            <person name="Chen Z."/>
            <person name="Fang P."/>
            <person name="Qin Z."/>
        </authorList>
    </citation>
    <scope>NUCLEOTIDE SEQUENCE</scope>
    <source>
        <strain evidence="2">F2</strain>
        <plasmid evidence="2">pFP3</plasmid>
    </source>
</reference>
<keyword evidence="2" id="KW-0614">Plasmid</keyword>
<name>V9QGF6_9ACTN</name>
<evidence type="ECO:0000313" key="2">
    <source>
        <dbReference type="EMBL" id="AHC28133.1"/>
    </source>
</evidence>
<dbReference type="EMBL" id="KF652071">
    <property type="protein sequence ID" value="AHC28133.1"/>
    <property type="molecule type" value="Genomic_DNA"/>
</dbReference>
<evidence type="ECO:0008006" key="3">
    <source>
        <dbReference type="Google" id="ProtNLM"/>
    </source>
</evidence>
<geneLocation type="plasmid" evidence="2">
    <name>pFP3</name>
</geneLocation>
<feature type="region of interest" description="Disordered" evidence="1">
    <location>
        <begin position="1"/>
        <end position="24"/>
    </location>
</feature>